<accession>A0AB34FEV1</accession>
<protein>
    <recommendedName>
        <fullName evidence="8">mRNA-capping enzyme subunit beta</fullName>
        <ecNumber evidence="8">3.6.1.74</ecNumber>
    </recommendedName>
    <alternativeName>
        <fullName evidence="8">mRNA 5'-phosphatase</fullName>
    </alternativeName>
    <alternativeName>
        <fullName evidence="8">mRNA 5'-triphosphate monophosphatase</fullName>
    </alternativeName>
</protein>
<feature type="compositionally biased region" description="Low complexity" evidence="9">
    <location>
        <begin position="103"/>
        <end position="157"/>
    </location>
</feature>
<dbReference type="GO" id="GO:0004651">
    <property type="term" value="F:polynucleotide 5'-phosphatase activity"/>
    <property type="evidence" value="ECO:0007669"/>
    <property type="project" value="UniProtKB-UniRule"/>
</dbReference>
<dbReference type="InterPro" id="IPR040343">
    <property type="entry name" value="Cet1/Ctl1"/>
</dbReference>
<dbReference type="GO" id="GO:0031533">
    <property type="term" value="C:mRNA capping enzyme complex"/>
    <property type="evidence" value="ECO:0007669"/>
    <property type="project" value="UniProtKB-UniRule"/>
</dbReference>
<keyword evidence="8" id="KW-0506">mRNA capping</keyword>
<dbReference type="Proteomes" id="UP001163105">
    <property type="component" value="Unassembled WGS sequence"/>
</dbReference>
<evidence type="ECO:0000259" key="10">
    <source>
        <dbReference type="Pfam" id="PF02940"/>
    </source>
</evidence>
<evidence type="ECO:0000256" key="2">
    <source>
        <dbReference type="ARBA" id="ARBA00004123"/>
    </source>
</evidence>
<comment type="cofactor">
    <cofactor evidence="1 8">
        <name>Mg(2+)</name>
        <dbReference type="ChEBI" id="CHEBI:18420"/>
    </cofactor>
</comment>
<gene>
    <name evidence="11" type="ORF">O9K51_09961</name>
</gene>
<keyword evidence="6 8" id="KW-0539">Nucleus</keyword>
<feature type="region of interest" description="Disordered" evidence="9">
    <location>
        <begin position="40"/>
        <end position="558"/>
    </location>
</feature>
<feature type="compositionally biased region" description="Low complexity" evidence="9">
    <location>
        <begin position="304"/>
        <end position="323"/>
    </location>
</feature>
<dbReference type="InterPro" id="IPR037009">
    <property type="entry name" value="mRNA_triPase_Cet1_sf"/>
</dbReference>
<feature type="compositionally biased region" description="Basic and acidic residues" evidence="9">
    <location>
        <begin position="1"/>
        <end position="11"/>
    </location>
</feature>
<sequence length="910" mass="101157">MSQRRGDDAHGLPRAHTRVHPIAARPIAGAPCLFHRTSRASIAPSPDGTLPASPGRLAAMDLRSVLNTSDNGDRGPPKAPVTPQQQKQPHPQALSQPHPAQSPAQYAYREYAQQQQPPPSQQQQQQQQHVSQDYPVHPHQQHQQQQPHPQQHPHGSYPQPPYQNALQHHQARDAPPPPPLRPAGSFHDVRSPGGAAHVPPQSPYRPTPTPTGAPAGAAGYPFPPQGQPEMPSPSQRHQYPPTPYQQAQQAQQAQQQQQQQPPSQHQRRDSYSQGVAGHAYVQPQQVPQTPPIGTPGASSHAYMHQRSQSTHSTPTPTSAHSQQHFGPPHALGGSPVVASQPHPADFNRQPSQPPTPIGPPPPLARQSTGFAQPPSPYQQRMSSVGQPQASPTSHPPPPPHAVQRMPSSHAAYESPVHEAPHSRPISRHGPERERESSLSVSPRTRVASLASSSDRDRPPPPAGHEPERRPTQSFQAMAVDADHAVTPAKRKLEDRSMSPRELENRQPRPPPGEVNGRVQKQPTPEPTRKKRQHRARPPAWAQSAHTLGNRPPAHPNYVLQKRPNLHINGKQEIKAERSSRQPSPEAPRAQQGSVANPPPVESGPQDILGPWEASITGIKPYEEVSKKIADFIFINAVNNRDIKEIISRGIHFEIEAKLGTLIDKDTNHRVERYLETESVLQATGRVAFRSSMTEAHHKAFNEFLNQMVIQTDPRAGTNRVQVHYKHRREIDRYFELPPELQNRLPGCVRSRLGARSRNVRVRVTYDQRTREVLDKIIKARVADIDLHMPSCPMDCRLSINLEMPWDGPVEELERVASNPTDRQPDRNKDRLSYSQGHYQVDLTQVTVTTQGPGNSQRTEKEHELEIEVSPDIVLDQGNRAMNGAPHRYQELIEGLVDNVRLLARKARDFG</sequence>
<comment type="similarity">
    <text evidence="3 8">Belongs to the fungal TPase family.</text>
</comment>
<proteinExistence type="inferred from homology"/>
<feature type="compositionally biased region" description="Pro residues" evidence="9">
    <location>
        <begin position="351"/>
        <end position="363"/>
    </location>
</feature>
<evidence type="ECO:0000313" key="11">
    <source>
        <dbReference type="EMBL" id="KAJ6437405.1"/>
    </source>
</evidence>
<keyword evidence="4 8" id="KW-0507">mRNA processing</keyword>
<dbReference type="EC" id="3.6.1.74" evidence="8"/>
<name>A0AB34FEV1_9HYPO</name>
<evidence type="ECO:0000256" key="6">
    <source>
        <dbReference type="ARBA" id="ARBA00023242"/>
    </source>
</evidence>
<feature type="compositionally biased region" description="Polar residues" evidence="9">
    <location>
        <begin position="82"/>
        <end position="99"/>
    </location>
</feature>
<evidence type="ECO:0000256" key="4">
    <source>
        <dbReference type="ARBA" id="ARBA00022664"/>
    </source>
</evidence>
<feature type="compositionally biased region" description="Basic and acidic residues" evidence="9">
    <location>
        <begin position="453"/>
        <end position="470"/>
    </location>
</feature>
<reference evidence="11" key="1">
    <citation type="submission" date="2023-01" db="EMBL/GenBank/DDBJ databases">
        <title>The growth and conidiation of Purpureocillium lavendulum are regulated by nitrogen source and histone H3K14 acetylation.</title>
        <authorList>
            <person name="Tang P."/>
            <person name="Han J."/>
            <person name="Zhang C."/>
            <person name="Tang P."/>
            <person name="Qi F."/>
            <person name="Zhang K."/>
            <person name="Liang L."/>
        </authorList>
    </citation>
    <scope>NUCLEOTIDE SEQUENCE</scope>
    <source>
        <strain evidence="11">YMF1.00683</strain>
    </source>
</reference>
<comment type="catalytic activity">
    <reaction evidence="7">
        <text>a 5'-end triphospho-ribonucleoside in mRNA + H2O = a 5'-end diphospho-ribonucleoside in mRNA + phosphate + H(+)</text>
        <dbReference type="Rhea" id="RHEA:67004"/>
        <dbReference type="Rhea" id="RHEA-COMP:17164"/>
        <dbReference type="Rhea" id="RHEA-COMP:17165"/>
        <dbReference type="ChEBI" id="CHEBI:15377"/>
        <dbReference type="ChEBI" id="CHEBI:15378"/>
        <dbReference type="ChEBI" id="CHEBI:43474"/>
        <dbReference type="ChEBI" id="CHEBI:167616"/>
        <dbReference type="ChEBI" id="CHEBI:167618"/>
        <dbReference type="EC" id="3.6.1.74"/>
    </reaction>
    <physiologicalReaction direction="left-to-right" evidence="7">
        <dbReference type="Rhea" id="RHEA:67005"/>
    </physiologicalReaction>
</comment>
<feature type="compositionally biased region" description="Low complexity" evidence="9">
    <location>
        <begin position="245"/>
        <end position="260"/>
    </location>
</feature>
<dbReference type="PANTHER" id="PTHR28118">
    <property type="entry name" value="POLYNUCLEOTIDE 5'-TRIPHOSPHATASE-RELATED"/>
    <property type="match status" value="1"/>
</dbReference>
<evidence type="ECO:0000256" key="7">
    <source>
        <dbReference type="ARBA" id="ARBA00047740"/>
    </source>
</evidence>
<organism evidence="11 12">
    <name type="scientific">Purpureocillium lavendulum</name>
    <dbReference type="NCBI Taxonomy" id="1247861"/>
    <lineage>
        <taxon>Eukaryota</taxon>
        <taxon>Fungi</taxon>
        <taxon>Dikarya</taxon>
        <taxon>Ascomycota</taxon>
        <taxon>Pezizomycotina</taxon>
        <taxon>Sordariomycetes</taxon>
        <taxon>Hypocreomycetidae</taxon>
        <taxon>Hypocreales</taxon>
        <taxon>Ophiocordycipitaceae</taxon>
        <taxon>Purpureocillium</taxon>
    </lineage>
</organism>
<evidence type="ECO:0000256" key="5">
    <source>
        <dbReference type="ARBA" id="ARBA00022801"/>
    </source>
</evidence>
<dbReference type="EMBL" id="JAQHRD010000012">
    <property type="protein sequence ID" value="KAJ6437405.1"/>
    <property type="molecule type" value="Genomic_DNA"/>
</dbReference>
<feature type="compositionally biased region" description="Pro residues" evidence="9">
    <location>
        <begin position="200"/>
        <end position="211"/>
    </location>
</feature>
<dbReference type="SUPFAM" id="SSF55154">
    <property type="entry name" value="CYTH-like phosphatases"/>
    <property type="match status" value="1"/>
</dbReference>
<evidence type="ECO:0000313" key="12">
    <source>
        <dbReference type="Proteomes" id="UP001163105"/>
    </source>
</evidence>
<feature type="compositionally biased region" description="Basic and acidic residues" evidence="9">
    <location>
        <begin position="490"/>
        <end position="506"/>
    </location>
</feature>
<dbReference type="PANTHER" id="PTHR28118:SF1">
    <property type="entry name" value="POLYNUCLEOTIDE 5'-TRIPHOSPHATASE CTL1-RELATED"/>
    <property type="match status" value="1"/>
</dbReference>
<dbReference type="CDD" id="cd07470">
    <property type="entry name" value="CYTH-like_mRNA_RTPase"/>
    <property type="match status" value="1"/>
</dbReference>
<feature type="region of interest" description="Disordered" evidence="9">
    <location>
        <begin position="572"/>
        <end position="608"/>
    </location>
</feature>
<feature type="domain" description="mRNA triphosphatase Cet1-like" evidence="10">
    <location>
        <begin position="622"/>
        <end position="868"/>
    </location>
</feature>
<dbReference type="GO" id="GO:0006370">
    <property type="term" value="P:7-methylguanosine mRNA capping"/>
    <property type="evidence" value="ECO:0007669"/>
    <property type="project" value="UniProtKB-UniRule"/>
</dbReference>
<evidence type="ECO:0000256" key="8">
    <source>
        <dbReference type="RuleBase" id="RU367053"/>
    </source>
</evidence>
<evidence type="ECO:0000256" key="9">
    <source>
        <dbReference type="SAM" id="MobiDB-lite"/>
    </source>
</evidence>
<dbReference type="Gene3D" id="3.20.100.10">
    <property type="entry name" value="mRNA triphosphatase Cet1-like"/>
    <property type="match status" value="1"/>
</dbReference>
<comment type="subcellular location">
    <subcellularLocation>
        <location evidence="2 8">Nucleus</location>
    </subcellularLocation>
</comment>
<dbReference type="InterPro" id="IPR004206">
    <property type="entry name" value="mRNA_triPase_Cet1"/>
</dbReference>
<feature type="region of interest" description="Disordered" evidence="9">
    <location>
        <begin position="1"/>
        <end position="23"/>
    </location>
</feature>
<evidence type="ECO:0000256" key="1">
    <source>
        <dbReference type="ARBA" id="ARBA00001946"/>
    </source>
</evidence>
<dbReference type="GO" id="GO:0140818">
    <property type="term" value="F:mRNA 5'-triphosphate monophosphatase activity"/>
    <property type="evidence" value="ECO:0007669"/>
    <property type="project" value="UniProtKB-EC"/>
</dbReference>
<comment type="subunit">
    <text evidence="8">Heterodimer. The mRNA-capping enzyme is composed of two separate chains alpha and beta, respectively a mRNA guanylyltransferase and an mRNA 5'-triphosphate monophosphatase.</text>
</comment>
<dbReference type="Pfam" id="PF02940">
    <property type="entry name" value="mRNA_triPase"/>
    <property type="match status" value="1"/>
</dbReference>
<keyword evidence="5 8" id="KW-0378">Hydrolase</keyword>
<dbReference type="AlphaFoldDB" id="A0AB34FEV1"/>
<dbReference type="InterPro" id="IPR033469">
    <property type="entry name" value="CYTH-like_dom_sf"/>
</dbReference>
<comment type="caution">
    <text evidence="11">The sequence shown here is derived from an EMBL/GenBank/DDBJ whole genome shotgun (WGS) entry which is preliminary data.</text>
</comment>
<keyword evidence="12" id="KW-1185">Reference proteome</keyword>
<evidence type="ECO:0000256" key="3">
    <source>
        <dbReference type="ARBA" id="ARBA00006345"/>
    </source>
</evidence>
<comment type="function">
    <text evidence="8">First step of mRNA capping. Converts the 5'-triphosphate end of a nascent mRNA chain into a diphosphate end.</text>
</comment>